<dbReference type="Gene3D" id="3.40.350.10">
    <property type="entry name" value="Creatinase/prolidase N-terminal domain"/>
    <property type="match status" value="1"/>
</dbReference>
<dbReference type="VEuPathDB" id="FungiDB:BD410DRAFT_835592"/>
<name>A0A4Y7QI10_9AGAM</name>
<dbReference type="PANTHER" id="PTHR46112:SF2">
    <property type="entry name" value="XAA-PRO AMINOPEPTIDASE P-RELATED"/>
    <property type="match status" value="1"/>
</dbReference>
<accession>A0A4Y7QI10</accession>
<dbReference type="Gene3D" id="3.90.230.10">
    <property type="entry name" value="Creatinase/methionine aminopeptidase superfamily"/>
    <property type="match status" value="1"/>
</dbReference>
<dbReference type="InterPro" id="IPR029149">
    <property type="entry name" value="Creatin/AminoP/Spt16_N"/>
</dbReference>
<dbReference type="InterPro" id="IPR050659">
    <property type="entry name" value="Peptidase_M24B"/>
</dbReference>
<feature type="transmembrane region" description="Helical" evidence="1">
    <location>
        <begin position="21"/>
        <end position="37"/>
    </location>
</feature>
<keyword evidence="1" id="KW-1133">Transmembrane helix</keyword>
<dbReference type="GO" id="GO:0004177">
    <property type="term" value="F:aminopeptidase activity"/>
    <property type="evidence" value="ECO:0007669"/>
    <property type="project" value="UniProtKB-KW"/>
</dbReference>
<dbReference type="AlphaFoldDB" id="A0A4Y7QI10"/>
<dbReference type="Pfam" id="PF00557">
    <property type="entry name" value="Peptidase_M24"/>
    <property type="match status" value="1"/>
</dbReference>
<dbReference type="PANTHER" id="PTHR46112">
    <property type="entry name" value="AMINOPEPTIDASE"/>
    <property type="match status" value="1"/>
</dbReference>
<organism evidence="3 4">
    <name type="scientific">Rickenella mellea</name>
    <dbReference type="NCBI Taxonomy" id="50990"/>
    <lineage>
        <taxon>Eukaryota</taxon>
        <taxon>Fungi</taxon>
        <taxon>Dikarya</taxon>
        <taxon>Basidiomycota</taxon>
        <taxon>Agaricomycotina</taxon>
        <taxon>Agaricomycetes</taxon>
        <taxon>Hymenochaetales</taxon>
        <taxon>Rickenellaceae</taxon>
        <taxon>Rickenella</taxon>
    </lineage>
</organism>
<dbReference type="OrthoDB" id="9995434at2759"/>
<keyword evidence="3" id="KW-0031">Aminopeptidase</keyword>
<dbReference type="InterPro" id="IPR036005">
    <property type="entry name" value="Creatinase/aminopeptidase-like"/>
</dbReference>
<dbReference type="EMBL" id="ML170159">
    <property type="protein sequence ID" value="TDL27293.1"/>
    <property type="molecule type" value="Genomic_DNA"/>
</dbReference>
<dbReference type="Proteomes" id="UP000294933">
    <property type="component" value="Unassembled WGS sequence"/>
</dbReference>
<keyword evidence="3" id="KW-0645">Protease</keyword>
<keyword evidence="1" id="KW-0472">Membrane</keyword>
<feature type="domain" description="Peptidase M24" evidence="2">
    <location>
        <begin position="225"/>
        <end position="426"/>
    </location>
</feature>
<proteinExistence type="predicted"/>
<evidence type="ECO:0000313" key="3">
    <source>
        <dbReference type="EMBL" id="TDL27293.1"/>
    </source>
</evidence>
<reference evidence="3 4" key="1">
    <citation type="submission" date="2018-06" db="EMBL/GenBank/DDBJ databases">
        <title>A transcriptomic atlas of mushroom development highlights an independent origin of complex multicellularity.</title>
        <authorList>
            <consortium name="DOE Joint Genome Institute"/>
            <person name="Krizsan K."/>
            <person name="Almasi E."/>
            <person name="Merenyi Z."/>
            <person name="Sahu N."/>
            <person name="Viragh M."/>
            <person name="Koszo T."/>
            <person name="Mondo S."/>
            <person name="Kiss B."/>
            <person name="Balint B."/>
            <person name="Kues U."/>
            <person name="Barry K."/>
            <person name="Hegedus J.C."/>
            <person name="Henrissat B."/>
            <person name="Johnson J."/>
            <person name="Lipzen A."/>
            <person name="Ohm R."/>
            <person name="Nagy I."/>
            <person name="Pangilinan J."/>
            <person name="Yan J."/>
            <person name="Xiong Y."/>
            <person name="Grigoriev I.V."/>
            <person name="Hibbett D.S."/>
            <person name="Nagy L.G."/>
        </authorList>
    </citation>
    <scope>NUCLEOTIDE SEQUENCE [LARGE SCALE GENOMIC DNA]</scope>
    <source>
        <strain evidence="3 4">SZMC22713</strain>
    </source>
</reference>
<keyword evidence="4" id="KW-1185">Reference proteome</keyword>
<sequence>MAQHTVSKFSGSLRLRHFSHFLIIAIPLLLFSKPIWWQSRHIFLGPPSFHHLAAHCANVPPISSSEFRQRQIALAHALHSLNASAYIAEPGPSTLFFANVSGSDWRLSERPLLLVVTPRSVDGDITAHVSIVTPAFEATRARHSLPIAADDVVFAEWEEDADPYTVAVSTLAAGSGGDGCVFVDGAVRKFIADGLADAAPKSKVLSAPLVIRQLRERKSATEIDIMRCVNEVTLLAIRSVREHMYIGIRESQVSRMMQSALTSANVVGGGCLVLFGENAALPHGGGTDRILRKTDMALFDCGGSLHGYHSDISRTIALPASTISSDHLKIWYTVHTAQKAASIAARSGAITREVDAAARHLIDKMGYGDYFTHRLGHGIGLEGHEAPYLRGGSDDIIQTGHAFSNEPGIYIEGDVGVRLEDTFYIDNDGSSVFFTEGVGGPAISPWKP</sequence>
<keyword evidence="3" id="KW-0378">Hydrolase</keyword>
<gene>
    <name evidence="3" type="ORF">BD410DRAFT_835592</name>
</gene>
<protein>
    <submittedName>
        <fullName evidence="3">Creatinase/aminopeptidase</fullName>
    </submittedName>
</protein>
<dbReference type="STRING" id="50990.A0A4Y7QI10"/>
<evidence type="ECO:0000256" key="1">
    <source>
        <dbReference type="SAM" id="Phobius"/>
    </source>
</evidence>
<dbReference type="SUPFAM" id="SSF53092">
    <property type="entry name" value="Creatinase/prolidase N-terminal domain"/>
    <property type="match status" value="1"/>
</dbReference>
<evidence type="ECO:0000313" key="4">
    <source>
        <dbReference type="Proteomes" id="UP000294933"/>
    </source>
</evidence>
<dbReference type="InterPro" id="IPR000994">
    <property type="entry name" value="Pept_M24"/>
</dbReference>
<keyword evidence="1" id="KW-0812">Transmembrane</keyword>
<dbReference type="SUPFAM" id="SSF55920">
    <property type="entry name" value="Creatinase/aminopeptidase"/>
    <property type="match status" value="1"/>
</dbReference>
<evidence type="ECO:0000259" key="2">
    <source>
        <dbReference type="Pfam" id="PF00557"/>
    </source>
</evidence>